<comment type="caution">
    <text evidence="2">The sequence shown here is derived from an EMBL/GenBank/DDBJ whole genome shotgun (WGS) entry which is preliminary data.</text>
</comment>
<feature type="compositionally biased region" description="Basic and acidic residues" evidence="1">
    <location>
        <begin position="76"/>
        <end position="85"/>
    </location>
</feature>
<dbReference type="Proteomes" id="UP000324222">
    <property type="component" value="Unassembled WGS sequence"/>
</dbReference>
<sequence>MKSQSAATTQEVMFVWRLEKRRRLRGSCCCPCWRPTGEGRPCTSPIAAADWTGVDRIRPWGTRASASQHTLGESPAKPELRLQCV</sequence>
<evidence type="ECO:0000313" key="2">
    <source>
        <dbReference type="EMBL" id="MPC61254.1"/>
    </source>
</evidence>
<gene>
    <name evidence="2" type="ORF">E2C01_055321</name>
</gene>
<organism evidence="2 3">
    <name type="scientific">Portunus trituberculatus</name>
    <name type="common">Swimming crab</name>
    <name type="synonym">Neptunus trituberculatus</name>
    <dbReference type="NCBI Taxonomy" id="210409"/>
    <lineage>
        <taxon>Eukaryota</taxon>
        <taxon>Metazoa</taxon>
        <taxon>Ecdysozoa</taxon>
        <taxon>Arthropoda</taxon>
        <taxon>Crustacea</taxon>
        <taxon>Multicrustacea</taxon>
        <taxon>Malacostraca</taxon>
        <taxon>Eumalacostraca</taxon>
        <taxon>Eucarida</taxon>
        <taxon>Decapoda</taxon>
        <taxon>Pleocyemata</taxon>
        <taxon>Brachyura</taxon>
        <taxon>Eubrachyura</taxon>
        <taxon>Portunoidea</taxon>
        <taxon>Portunidae</taxon>
        <taxon>Portuninae</taxon>
        <taxon>Portunus</taxon>
    </lineage>
</organism>
<dbReference type="AlphaFoldDB" id="A0A5B7GXD0"/>
<reference evidence="2 3" key="1">
    <citation type="submission" date="2019-05" db="EMBL/GenBank/DDBJ databases">
        <title>Another draft genome of Portunus trituberculatus and its Hox gene families provides insights of decapod evolution.</title>
        <authorList>
            <person name="Jeong J.-H."/>
            <person name="Song I."/>
            <person name="Kim S."/>
            <person name="Choi T."/>
            <person name="Kim D."/>
            <person name="Ryu S."/>
            <person name="Kim W."/>
        </authorList>
    </citation>
    <scope>NUCLEOTIDE SEQUENCE [LARGE SCALE GENOMIC DNA]</scope>
    <source>
        <tissue evidence="2">Muscle</tissue>
    </source>
</reference>
<name>A0A5B7GXD0_PORTR</name>
<protein>
    <submittedName>
        <fullName evidence="2">Uncharacterized protein</fullName>
    </submittedName>
</protein>
<dbReference type="EMBL" id="VSRR010018344">
    <property type="protein sequence ID" value="MPC61254.1"/>
    <property type="molecule type" value="Genomic_DNA"/>
</dbReference>
<evidence type="ECO:0000313" key="3">
    <source>
        <dbReference type="Proteomes" id="UP000324222"/>
    </source>
</evidence>
<keyword evidence="3" id="KW-1185">Reference proteome</keyword>
<accession>A0A5B7GXD0</accession>
<proteinExistence type="predicted"/>
<evidence type="ECO:0000256" key="1">
    <source>
        <dbReference type="SAM" id="MobiDB-lite"/>
    </source>
</evidence>
<feature type="region of interest" description="Disordered" evidence="1">
    <location>
        <begin position="65"/>
        <end position="85"/>
    </location>
</feature>